<sequence length="314" mass="36777">MTSLGHNEPDIMDIQDKIGYVDTGPIPSSLPSSQPIIVSNAHLTIKEPKPQRQVWMENKRPQPILVKKATPVTTLPEPKAPLASLKPTVSFTPSTKGKEKEGKSDELKDMMVSKLYELADMLKSMNMDQESVRPRPTASTSDPARFIRRKSVPSNKPPDLRRNLKSAESMFQHPQEPYYPHYYLPPTSQHYYPYYPEESEDGVDELDKVDDLHLEDEDQYYHAYYPYYPYPHFDYEEDPRLPRHRYGPRRKSLGNLYEEHYYPTLQRKSSKNNLRRRQPTLDPRYDYPPHTTAAPMTPRYRYPPYYSSPNGYYV</sequence>
<evidence type="ECO:0000256" key="1">
    <source>
        <dbReference type="SAM" id="MobiDB-lite"/>
    </source>
</evidence>
<evidence type="ECO:0000313" key="3">
    <source>
        <dbReference type="Proteomes" id="UP000093000"/>
    </source>
</evidence>
<feature type="region of interest" description="Disordered" evidence="1">
    <location>
        <begin position="128"/>
        <end position="160"/>
    </location>
</feature>
<feature type="compositionally biased region" description="Basic residues" evidence="1">
    <location>
        <begin position="268"/>
        <end position="278"/>
    </location>
</feature>
<feature type="compositionally biased region" description="Basic and acidic residues" evidence="1">
    <location>
        <begin position="96"/>
        <end position="105"/>
    </location>
</feature>
<comment type="caution">
    <text evidence="2">The sequence shown here is derived from an EMBL/GenBank/DDBJ whole genome shotgun (WGS) entry which is preliminary data.</text>
</comment>
<proteinExistence type="predicted"/>
<protein>
    <submittedName>
        <fullName evidence="2">Uncharacterized protein</fullName>
    </submittedName>
</protein>
<dbReference type="AlphaFoldDB" id="A0A1C7N327"/>
<dbReference type="EMBL" id="LUGH01001073">
    <property type="protein sequence ID" value="OBZ81744.1"/>
    <property type="molecule type" value="Genomic_DNA"/>
</dbReference>
<feature type="region of interest" description="Disordered" evidence="1">
    <location>
        <begin position="75"/>
        <end position="105"/>
    </location>
</feature>
<name>A0A1C7N327_9FUNG</name>
<dbReference type="Proteomes" id="UP000093000">
    <property type="component" value="Unassembled WGS sequence"/>
</dbReference>
<accession>A0A1C7N327</accession>
<dbReference type="InParanoid" id="A0A1C7N327"/>
<keyword evidence="3" id="KW-1185">Reference proteome</keyword>
<feature type="region of interest" description="Disordered" evidence="1">
    <location>
        <begin position="263"/>
        <end position="301"/>
    </location>
</feature>
<dbReference type="OrthoDB" id="2242308at2759"/>
<gene>
    <name evidence="2" type="ORF">A0J61_10208</name>
</gene>
<organism evidence="2 3">
    <name type="scientific">Choanephora cucurbitarum</name>
    <dbReference type="NCBI Taxonomy" id="101091"/>
    <lineage>
        <taxon>Eukaryota</taxon>
        <taxon>Fungi</taxon>
        <taxon>Fungi incertae sedis</taxon>
        <taxon>Mucoromycota</taxon>
        <taxon>Mucoromycotina</taxon>
        <taxon>Mucoromycetes</taxon>
        <taxon>Mucorales</taxon>
        <taxon>Mucorineae</taxon>
        <taxon>Choanephoraceae</taxon>
        <taxon>Choanephoroideae</taxon>
        <taxon>Choanephora</taxon>
    </lineage>
</organism>
<evidence type="ECO:0000313" key="2">
    <source>
        <dbReference type="EMBL" id="OBZ81744.1"/>
    </source>
</evidence>
<reference evidence="2 3" key="1">
    <citation type="submission" date="2016-03" db="EMBL/GenBank/DDBJ databases">
        <title>Choanephora cucurbitarum.</title>
        <authorList>
            <person name="Min B."/>
            <person name="Park H."/>
            <person name="Park J.-H."/>
            <person name="Shin H.-D."/>
            <person name="Choi I.-G."/>
        </authorList>
    </citation>
    <scope>NUCLEOTIDE SEQUENCE [LARGE SCALE GENOMIC DNA]</scope>
    <source>
        <strain evidence="2 3">KUS-F28377</strain>
    </source>
</reference>